<dbReference type="EMBL" id="LAVV01002543">
    <property type="protein sequence ID" value="KNZ62736.1"/>
    <property type="molecule type" value="Genomic_DNA"/>
</dbReference>
<feature type="transmembrane region" description="Helical" evidence="1">
    <location>
        <begin position="41"/>
        <end position="70"/>
    </location>
</feature>
<keyword evidence="1" id="KW-0812">Transmembrane</keyword>
<name>A0A0L6VPU4_9BASI</name>
<evidence type="ECO:0000313" key="2">
    <source>
        <dbReference type="EMBL" id="KNZ62736.1"/>
    </source>
</evidence>
<reference evidence="2 3" key="1">
    <citation type="submission" date="2015-08" db="EMBL/GenBank/DDBJ databases">
        <title>Next Generation Sequencing and Analysis of the Genome of Puccinia sorghi L Schw, the Causal Agent of Maize Common Rust.</title>
        <authorList>
            <person name="Rochi L."/>
            <person name="Burguener G."/>
            <person name="Darino M."/>
            <person name="Turjanski A."/>
            <person name="Kreff E."/>
            <person name="Dieguez M.J."/>
            <person name="Sacco F."/>
        </authorList>
    </citation>
    <scope>NUCLEOTIDE SEQUENCE [LARGE SCALE GENOMIC DNA]</scope>
    <source>
        <strain evidence="2 3">RO10H11247</strain>
    </source>
</reference>
<keyword evidence="1" id="KW-1133">Transmembrane helix</keyword>
<evidence type="ECO:0000256" key="1">
    <source>
        <dbReference type="SAM" id="Phobius"/>
    </source>
</evidence>
<proteinExistence type="predicted"/>
<dbReference type="Proteomes" id="UP000037035">
    <property type="component" value="Unassembled WGS sequence"/>
</dbReference>
<feature type="transmembrane region" description="Helical" evidence="1">
    <location>
        <begin position="12"/>
        <end position="35"/>
    </location>
</feature>
<evidence type="ECO:0008006" key="4">
    <source>
        <dbReference type="Google" id="ProtNLM"/>
    </source>
</evidence>
<evidence type="ECO:0000313" key="3">
    <source>
        <dbReference type="Proteomes" id="UP000037035"/>
    </source>
</evidence>
<protein>
    <recommendedName>
        <fullName evidence="4">Sugar phosphate transporter domain-containing protein</fullName>
    </recommendedName>
</protein>
<dbReference type="AlphaFoldDB" id="A0A0L6VPU4"/>
<keyword evidence="3" id="KW-1185">Reference proteome</keyword>
<gene>
    <name evidence="2" type="ORF">VP01_1228g6</name>
</gene>
<dbReference type="OrthoDB" id="6418713at2759"/>
<sequence length="91" mass="9451">MILLTNASVAFALNVAVVFLIGSASSLVLTLSGVLKDVLLVLGSVFLLGSTVTFIQLAGYSLALAGLVAFKTNPDVLDERIRKIGRAFGKA</sequence>
<dbReference type="VEuPathDB" id="FungiDB:VP01_1228g6"/>
<accession>A0A0L6VPU4</accession>
<keyword evidence="1" id="KW-0472">Membrane</keyword>
<dbReference type="STRING" id="27349.A0A0L6VPU4"/>
<organism evidence="2 3">
    <name type="scientific">Puccinia sorghi</name>
    <dbReference type="NCBI Taxonomy" id="27349"/>
    <lineage>
        <taxon>Eukaryota</taxon>
        <taxon>Fungi</taxon>
        <taxon>Dikarya</taxon>
        <taxon>Basidiomycota</taxon>
        <taxon>Pucciniomycotina</taxon>
        <taxon>Pucciniomycetes</taxon>
        <taxon>Pucciniales</taxon>
        <taxon>Pucciniaceae</taxon>
        <taxon>Puccinia</taxon>
    </lineage>
</organism>
<comment type="caution">
    <text evidence="2">The sequence shown here is derived from an EMBL/GenBank/DDBJ whole genome shotgun (WGS) entry which is preliminary data.</text>
</comment>